<keyword evidence="5 6" id="KW-0460">Magnesium</keyword>
<feature type="binding site" evidence="6">
    <location>
        <position position="100"/>
    </location>
    <ligand>
        <name>Mg(2+)</name>
        <dbReference type="ChEBI" id="CHEBI:18420"/>
    </ligand>
</feature>
<keyword evidence="1 6" id="KW-1277">Toxin-antitoxin system</keyword>
<comment type="caution">
    <text evidence="8">The sequence shown here is derived from an EMBL/GenBank/DDBJ whole genome shotgun (WGS) entry which is preliminary data.</text>
</comment>
<evidence type="ECO:0000256" key="5">
    <source>
        <dbReference type="ARBA" id="ARBA00022842"/>
    </source>
</evidence>
<comment type="function">
    <text evidence="6">Toxic component of a toxin-antitoxin (TA) system. An RNase.</text>
</comment>
<sequence length="139" mass="15322">MAVRWFVDTTVFLLASGDEHPARVDATDFLARARDGAQGLHVSVEALQEFTFHRLRRVERAQALDQSEALARAVVVHPFDAEIMARSVALMRVTSLRGRDAVHAATALAAGFDQIVTTDRDFEGVPGLRRIDPRDAKVS</sequence>
<dbReference type="HAMAP" id="MF_00265">
    <property type="entry name" value="VapC_Nob1"/>
    <property type="match status" value="1"/>
</dbReference>
<dbReference type="InterPro" id="IPR002716">
    <property type="entry name" value="PIN_dom"/>
</dbReference>
<comment type="similarity">
    <text evidence="6">Belongs to the PINc/VapC protein family.</text>
</comment>
<proteinExistence type="inferred from homology"/>
<dbReference type="GO" id="GO:0004540">
    <property type="term" value="F:RNA nuclease activity"/>
    <property type="evidence" value="ECO:0007669"/>
    <property type="project" value="InterPro"/>
</dbReference>
<dbReference type="InterPro" id="IPR029060">
    <property type="entry name" value="PIN-like_dom_sf"/>
</dbReference>
<evidence type="ECO:0000256" key="3">
    <source>
        <dbReference type="ARBA" id="ARBA00022723"/>
    </source>
</evidence>
<dbReference type="GO" id="GO:0000287">
    <property type="term" value="F:magnesium ion binding"/>
    <property type="evidence" value="ECO:0007669"/>
    <property type="project" value="UniProtKB-UniRule"/>
</dbReference>
<evidence type="ECO:0000256" key="2">
    <source>
        <dbReference type="ARBA" id="ARBA00022722"/>
    </source>
</evidence>
<evidence type="ECO:0000259" key="7">
    <source>
        <dbReference type="Pfam" id="PF01850"/>
    </source>
</evidence>
<evidence type="ECO:0000256" key="1">
    <source>
        <dbReference type="ARBA" id="ARBA00022649"/>
    </source>
</evidence>
<accession>A0A0A0J0Y3</accession>
<dbReference type="SUPFAM" id="SSF88723">
    <property type="entry name" value="PIN domain-like"/>
    <property type="match status" value="1"/>
</dbReference>
<dbReference type="eggNOG" id="COG1848">
    <property type="taxonomic scope" value="Bacteria"/>
</dbReference>
<dbReference type="CDD" id="cd09854">
    <property type="entry name" value="PIN_VapC-like"/>
    <property type="match status" value="1"/>
</dbReference>
<dbReference type="EC" id="3.1.-.-" evidence="6"/>
<dbReference type="STRING" id="1385520.N802_05290"/>
<dbReference type="Gene3D" id="3.40.50.1010">
    <property type="entry name" value="5'-nuclease"/>
    <property type="match status" value="1"/>
</dbReference>
<keyword evidence="4 6" id="KW-0378">Hydrolase</keyword>
<evidence type="ECO:0000313" key="9">
    <source>
        <dbReference type="Proteomes" id="UP000030002"/>
    </source>
</evidence>
<keyword evidence="6" id="KW-0800">Toxin</keyword>
<gene>
    <name evidence="6" type="primary">vapC</name>
    <name evidence="8" type="ORF">N802_05290</name>
</gene>
<dbReference type="PANTHER" id="PTHR38826">
    <property type="entry name" value="RIBONUCLEASE VAPC13"/>
    <property type="match status" value="1"/>
</dbReference>
<evidence type="ECO:0000313" key="8">
    <source>
        <dbReference type="EMBL" id="KGN31020.1"/>
    </source>
</evidence>
<feature type="binding site" evidence="6">
    <location>
        <position position="8"/>
    </location>
    <ligand>
        <name>Mg(2+)</name>
        <dbReference type="ChEBI" id="CHEBI:18420"/>
    </ligand>
</feature>
<dbReference type="AlphaFoldDB" id="A0A0A0J0Y3"/>
<evidence type="ECO:0000256" key="6">
    <source>
        <dbReference type="HAMAP-Rule" id="MF_00265"/>
    </source>
</evidence>
<dbReference type="GO" id="GO:0090729">
    <property type="term" value="F:toxin activity"/>
    <property type="evidence" value="ECO:0007669"/>
    <property type="project" value="UniProtKB-KW"/>
</dbReference>
<dbReference type="Proteomes" id="UP000030002">
    <property type="component" value="Unassembled WGS sequence"/>
</dbReference>
<dbReference type="Pfam" id="PF01850">
    <property type="entry name" value="PIN"/>
    <property type="match status" value="1"/>
</dbReference>
<name>A0A0A0J0Y3_9MICO</name>
<keyword evidence="2 6" id="KW-0540">Nuclease</keyword>
<organism evidence="8 9">
    <name type="scientific">Knoellia sinensis KCTC 19936</name>
    <dbReference type="NCBI Taxonomy" id="1385520"/>
    <lineage>
        <taxon>Bacteria</taxon>
        <taxon>Bacillati</taxon>
        <taxon>Actinomycetota</taxon>
        <taxon>Actinomycetes</taxon>
        <taxon>Micrococcales</taxon>
        <taxon>Intrasporangiaceae</taxon>
        <taxon>Knoellia</taxon>
    </lineage>
</organism>
<dbReference type="InterPro" id="IPR052106">
    <property type="entry name" value="PINc/VapC_TA"/>
</dbReference>
<dbReference type="GO" id="GO:0016787">
    <property type="term" value="F:hydrolase activity"/>
    <property type="evidence" value="ECO:0007669"/>
    <property type="project" value="UniProtKB-KW"/>
</dbReference>
<protein>
    <recommendedName>
        <fullName evidence="6">Ribonuclease VapC</fullName>
        <shortName evidence="6">RNase VapC</shortName>
        <ecNumber evidence="6">3.1.-.-</ecNumber>
    </recommendedName>
    <alternativeName>
        <fullName evidence="6">Toxin VapC</fullName>
    </alternativeName>
</protein>
<keyword evidence="3 6" id="KW-0479">Metal-binding</keyword>
<comment type="cofactor">
    <cofactor evidence="6">
        <name>Mg(2+)</name>
        <dbReference type="ChEBI" id="CHEBI:18420"/>
    </cofactor>
</comment>
<evidence type="ECO:0000256" key="4">
    <source>
        <dbReference type="ARBA" id="ARBA00022801"/>
    </source>
</evidence>
<keyword evidence="9" id="KW-1185">Reference proteome</keyword>
<dbReference type="EMBL" id="AVPJ01000014">
    <property type="protein sequence ID" value="KGN31020.1"/>
    <property type="molecule type" value="Genomic_DNA"/>
</dbReference>
<feature type="domain" description="PIN" evidence="7">
    <location>
        <begin position="6"/>
        <end position="126"/>
    </location>
</feature>
<reference evidence="8 9" key="1">
    <citation type="submission" date="2013-08" db="EMBL/GenBank/DDBJ databases">
        <title>The genome sequence of Knoellia sinensis.</title>
        <authorList>
            <person name="Zhu W."/>
            <person name="Wang G."/>
        </authorList>
    </citation>
    <scope>NUCLEOTIDE SEQUENCE [LARGE SCALE GENOMIC DNA]</scope>
    <source>
        <strain evidence="8 9">KCTC 19936</strain>
    </source>
</reference>
<dbReference type="InterPro" id="IPR022907">
    <property type="entry name" value="VapC_family"/>
</dbReference>
<dbReference type="PANTHER" id="PTHR38826:SF5">
    <property type="entry name" value="RIBONUCLEASE VAPC13"/>
    <property type="match status" value="1"/>
</dbReference>